<proteinExistence type="predicted"/>
<comment type="caution">
    <text evidence="1">The sequence shown here is derived from an EMBL/GenBank/DDBJ whole genome shotgun (WGS) entry which is preliminary data.</text>
</comment>
<name>A0A1G2PC15_9BACT</name>
<organism evidence="1 2">
    <name type="scientific">Candidatus Terrybacteria bacterium RIFCSPHIGHO2_01_FULL_43_35</name>
    <dbReference type="NCBI Taxonomy" id="1802361"/>
    <lineage>
        <taxon>Bacteria</taxon>
        <taxon>Candidatus Terryibacteriota</taxon>
    </lineage>
</organism>
<dbReference type="Proteomes" id="UP000178869">
    <property type="component" value="Unassembled WGS sequence"/>
</dbReference>
<evidence type="ECO:0000313" key="2">
    <source>
        <dbReference type="Proteomes" id="UP000178869"/>
    </source>
</evidence>
<gene>
    <name evidence="1" type="ORF">A2828_01275</name>
</gene>
<evidence type="ECO:0000313" key="1">
    <source>
        <dbReference type="EMBL" id="OHA45885.1"/>
    </source>
</evidence>
<sequence>MGGNIGINIRPDFVIYAKNKTFAVDIFYPDSIRSLKRSVNIKERVYKNMDSQIDIYFVYANSEIDISDVDLFISRKKNQLAKNIKIISIDDFLNTIKKIEPLSEPLNYKPFYKDIK</sequence>
<protein>
    <submittedName>
        <fullName evidence="1">Uncharacterized protein</fullName>
    </submittedName>
</protein>
<dbReference type="EMBL" id="MHSR01000025">
    <property type="protein sequence ID" value="OHA45885.1"/>
    <property type="molecule type" value="Genomic_DNA"/>
</dbReference>
<reference evidence="1 2" key="1">
    <citation type="journal article" date="2016" name="Nat. Commun.">
        <title>Thousands of microbial genomes shed light on interconnected biogeochemical processes in an aquifer system.</title>
        <authorList>
            <person name="Anantharaman K."/>
            <person name="Brown C.T."/>
            <person name="Hug L.A."/>
            <person name="Sharon I."/>
            <person name="Castelle C.J."/>
            <person name="Probst A.J."/>
            <person name="Thomas B.C."/>
            <person name="Singh A."/>
            <person name="Wilkins M.J."/>
            <person name="Karaoz U."/>
            <person name="Brodie E.L."/>
            <person name="Williams K.H."/>
            <person name="Hubbard S.S."/>
            <person name="Banfield J.F."/>
        </authorList>
    </citation>
    <scope>NUCLEOTIDE SEQUENCE [LARGE SCALE GENOMIC DNA]</scope>
</reference>
<accession>A0A1G2PC15</accession>
<dbReference type="AlphaFoldDB" id="A0A1G2PC15"/>